<dbReference type="Gene3D" id="1.10.630.10">
    <property type="entry name" value="Cytochrome P450"/>
    <property type="match status" value="1"/>
</dbReference>
<keyword evidence="9" id="KW-1185">Reference proteome</keyword>
<dbReference type="GO" id="GO:0004497">
    <property type="term" value="F:monooxygenase activity"/>
    <property type="evidence" value="ECO:0007669"/>
    <property type="project" value="UniProtKB-KW"/>
</dbReference>
<dbReference type="Proteomes" id="UP000754883">
    <property type="component" value="Unassembled WGS sequence"/>
</dbReference>
<dbReference type="EMBL" id="CABFNO020001448">
    <property type="protein sequence ID" value="CAG9988254.1"/>
    <property type="molecule type" value="Genomic_DNA"/>
</dbReference>
<dbReference type="AlphaFoldDB" id="A0A9N9Y1J7"/>
<evidence type="ECO:0000256" key="2">
    <source>
        <dbReference type="ARBA" id="ARBA00010617"/>
    </source>
</evidence>
<reference evidence="8 9" key="2">
    <citation type="submission" date="2021-10" db="EMBL/GenBank/DDBJ databases">
        <authorList>
            <person name="Piombo E."/>
        </authorList>
    </citation>
    <scope>NUCLEOTIDE SEQUENCE [LARGE SCALE GENOMIC DNA]</scope>
</reference>
<feature type="binding site" description="axial binding residue" evidence="6">
    <location>
        <position position="363"/>
    </location>
    <ligand>
        <name>heme</name>
        <dbReference type="ChEBI" id="CHEBI:30413"/>
    </ligand>
    <ligandPart>
        <name>Fe</name>
        <dbReference type="ChEBI" id="CHEBI:18248"/>
    </ligandPart>
</feature>
<evidence type="ECO:0000256" key="4">
    <source>
        <dbReference type="ARBA" id="ARBA00023004"/>
    </source>
</evidence>
<dbReference type="PANTHER" id="PTHR47582">
    <property type="entry name" value="P450, PUTATIVE (EUROFUNG)-RELATED"/>
    <property type="match status" value="1"/>
</dbReference>
<dbReference type="SUPFAM" id="SSF48264">
    <property type="entry name" value="Cytochrome P450"/>
    <property type="match status" value="1"/>
</dbReference>
<keyword evidence="3 6" id="KW-0479">Metal-binding</keyword>
<dbReference type="InterPro" id="IPR036396">
    <property type="entry name" value="Cyt_P450_sf"/>
</dbReference>
<gene>
    <name evidence="8" type="ORF">CBYS24578_00016483</name>
</gene>
<comment type="caution">
    <text evidence="8">The sequence shown here is derived from an EMBL/GenBank/DDBJ whole genome shotgun (WGS) entry which is preliminary data.</text>
</comment>
<dbReference type="GO" id="GO:0020037">
    <property type="term" value="F:heme binding"/>
    <property type="evidence" value="ECO:0007669"/>
    <property type="project" value="InterPro"/>
</dbReference>
<dbReference type="PANTHER" id="PTHR47582:SF1">
    <property type="entry name" value="P450, PUTATIVE (EUROFUNG)-RELATED"/>
    <property type="match status" value="1"/>
</dbReference>
<dbReference type="InterPro" id="IPR053007">
    <property type="entry name" value="CYP450_monoxygenase_sec-met"/>
</dbReference>
<protein>
    <recommendedName>
        <fullName evidence="10">Cytochrome P450</fullName>
    </recommendedName>
</protein>
<dbReference type="GO" id="GO:0016705">
    <property type="term" value="F:oxidoreductase activity, acting on paired donors, with incorporation or reduction of molecular oxygen"/>
    <property type="evidence" value="ECO:0007669"/>
    <property type="project" value="InterPro"/>
</dbReference>
<comment type="similarity">
    <text evidence="2 7">Belongs to the cytochrome P450 family.</text>
</comment>
<dbReference type="PRINTS" id="PR00465">
    <property type="entry name" value="EP450IV"/>
</dbReference>
<dbReference type="OrthoDB" id="1470350at2759"/>
<keyword evidence="7" id="KW-0560">Oxidoreductase</keyword>
<proteinExistence type="inferred from homology"/>
<evidence type="ECO:0000256" key="1">
    <source>
        <dbReference type="ARBA" id="ARBA00001971"/>
    </source>
</evidence>
<dbReference type="CDD" id="cd11040">
    <property type="entry name" value="CYP7_CYP8-like"/>
    <property type="match status" value="1"/>
</dbReference>
<evidence type="ECO:0000256" key="5">
    <source>
        <dbReference type="ARBA" id="ARBA00023033"/>
    </source>
</evidence>
<name>A0A9N9Y1J7_9HYPO</name>
<keyword evidence="5 7" id="KW-0503">Monooxygenase</keyword>
<accession>A0A9N9Y1J7</accession>
<dbReference type="GO" id="GO:0005506">
    <property type="term" value="F:iron ion binding"/>
    <property type="evidence" value="ECO:0007669"/>
    <property type="project" value="InterPro"/>
</dbReference>
<keyword evidence="4 6" id="KW-0408">Iron</keyword>
<dbReference type="InterPro" id="IPR001128">
    <property type="entry name" value="Cyt_P450"/>
</dbReference>
<dbReference type="PROSITE" id="PS00086">
    <property type="entry name" value="CYTOCHROME_P450"/>
    <property type="match status" value="1"/>
</dbReference>
<evidence type="ECO:0000313" key="9">
    <source>
        <dbReference type="Proteomes" id="UP000754883"/>
    </source>
</evidence>
<dbReference type="InterPro" id="IPR017972">
    <property type="entry name" value="Cyt_P450_CS"/>
</dbReference>
<evidence type="ECO:0000313" key="8">
    <source>
        <dbReference type="EMBL" id="CAG9988254.1"/>
    </source>
</evidence>
<dbReference type="Pfam" id="PF00067">
    <property type="entry name" value="p450"/>
    <property type="match status" value="1"/>
</dbReference>
<keyword evidence="6 7" id="KW-0349">Heme</keyword>
<evidence type="ECO:0000256" key="3">
    <source>
        <dbReference type="ARBA" id="ARBA00022723"/>
    </source>
</evidence>
<comment type="cofactor">
    <cofactor evidence="1 6">
        <name>heme</name>
        <dbReference type="ChEBI" id="CHEBI:30413"/>
    </cofactor>
</comment>
<evidence type="ECO:0000256" key="7">
    <source>
        <dbReference type="RuleBase" id="RU000461"/>
    </source>
</evidence>
<evidence type="ECO:0000256" key="6">
    <source>
        <dbReference type="PIRSR" id="PIRSR602403-1"/>
    </source>
</evidence>
<reference evidence="9" key="1">
    <citation type="submission" date="2019-06" db="EMBL/GenBank/DDBJ databases">
        <authorList>
            <person name="Broberg M."/>
        </authorList>
    </citation>
    <scope>NUCLEOTIDE SEQUENCE [LARGE SCALE GENOMIC DNA]</scope>
</reference>
<organism evidence="8 9">
    <name type="scientific">Clonostachys byssicola</name>
    <dbReference type="NCBI Taxonomy" id="160290"/>
    <lineage>
        <taxon>Eukaryota</taxon>
        <taxon>Fungi</taxon>
        <taxon>Dikarya</taxon>
        <taxon>Ascomycota</taxon>
        <taxon>Pezizomycotina</taxon>
        <taxon>Sordariomycetes</taxon>
        <taxon>Hypocreomycetidae</taxon>
        <taxon>Hypocreales</taxon>
        <taxon>Bionectriaceae</taxon>
        <taxon>Clonostachys</taxon>
    </lineage>
</organism>
<sequence length="430" mass="48491">MRLPGARIYVVNEASLIPVVQKRIRSLSFSPILVEMSARVVGVTRKTWDIINRDFMNDDSLISGMHTITHQAMSPGPKLDLLTRNATRFIQKHLDDYASQRNVTISLKAWVDHQVIMSTTDCFYGAHNPFRGPNVEALWHDYETGIVPLLISIFPSITAAKHVRARRILVEAFESYFTHIRQADTCDASALITERFELYQQNGIPIPDIARIEVGQALGLISNMKPAAFWLLYHVFSDKIVLQDCRAELSRICTEKNAICTINIRNLSQSCPVLASTFQEVLRFHGTGVSPRMVVEDERLNGQYLLKKGAVVLIPAWVQHRDRGNWGDEADVFNHKRFVREPCKKRSHNPAAFRGFGGGATLCPGRHFATAEVVTLAALVIHRFDMDPVEGRWTYPKATSSKPGIAVHQPDGDLRLTLSRRCQKEWAVQA</sequence>
<dbReference type="InterPro" id="IPR002403">
    <property type="entry name" value="Cyt_P450_E_grp-IV"/>
</dbReference>
<evidence type="ECO:0008006" key="10">
    <source>
        <dbReference type="Google" id="ProtNLM"/>
    </source>
</evidence>